<reference evidence="1 2" key="1">
    <citation type="submission" date="2015-04" db="EMBL/GenBank/DDBJ databases">
        <title>Complete Sequence for the Genome of the Thioalkalivibrio versutus D301.</title>
        <authorList>
            <person name="Mu T."/>
            <person name="Zhou J."/>
            <person name="Xu X."/>
        </authorList>
    </citation>
    <scope>NUCLEOTIDE SEQUENCE [LARGE SCALE GENOMIC DNA]</scope>
    <source>
        <strain evidence="1 2">D301</strain>
    </source>
</reference>
<dbReference type="PATRIC" id="fig|106634.4.peg.110"/>
<dbReference type="STRING" id="106634.TVD_00535"/>
<evidence type="ECO:0000313" key="1">
    <source>
        <dbReference type="EMBL" id="AKJ93940.1"/>
    </source>
</evidence>
<protein>
    <recommendedName>
        <fullName evidence="3">MaoC-like domain-containing protein</fullName>
    </recommendedName>
</protein>
<organism evidence="1 2">
    <name type="scientific">Thioalkalivibrio versutus</name>
    <dbReference type="NCBI Taxonomy" id="106634"/>
    <lineage>
        <taxon>Bacteria</taxon>
        <taxon>Pseudomonadati</taxon>
        <taxon>Pseudomonadota</taxon>
        <taxon>Gammaproteobacteria</taxon>
        <taxon>Chromatiales</taxon>
        <taxon>Ectothiorhodospiraceae</taxon>
        <taxon>Thioalkalivibrio</taxon>
    </lineage>
</organism>
<sequence>MAASSSDSRCVYRQIHIDVARNATDDFNPFHDGDKWTRIRGNPFGGPIVLGFQLECLAEALVTRMRIAEGDAGSTSQLRFRNYQFTFAGALRVDEPFTTVVKPTLRGTDASGQPQVSNRIAMRKGSGLVLLGHVRDSLTPQALPGESLPLPADVRLEQLEDRCVLADNGWFHKRKFMSNSNAKNLLSGSLVRQADYFDELEDRINFPDMFPAALISCALLEKADADGHDFYRDPMVYTAHHISVDQRLARALRSADALHILVSPAEQVETAGRGLAGSGMAQLRYRCMGLVAGPRILFRGELFLAPLMALSEAMVSGPAAP</sequence>
<dbReference type="EMBL" id="CP011367">
    <property type="protein sequence ID" value="AKJ93940.1"/>
    <property type="molecule type" value="Genomic_DNA"/>
</dbReference>
<evidence type="ECO:0008006" key="3">
    <source>
        <dbReference type="Google" id="ProtNLM"/>
    </source>
</evidence>
<dbReference type="KEGG" id="tvr:TVD_00535"/>
<evidence type="ECO:0000313" key="2">
    <source>
        <dbReference type="Proteomes" id="UP000064201"/>
    </source>
</evidence>
<accession>A0A0G3FY76</accession>
<gene>
    <name evidence="1" type="ORF">TVD_00535</name>
</gene>
<name>A0A0G3FY76_9GAMM</name>
<proteinExistence type="predicted"/>
<dbReference type="OrthoDB" id="6320928at2"/>
<keyword evidence="2" id="KW-1185">Reference proteome</keyword>
<dbReference type="AlphaFoldDB" id="A0A0G3FY76"/>
<dbReference type="RefSeq" id="WP_019571923.1">
    <property type="nucleotide sequence ID" value="NZ_CP011367.1"/>
</dbReference>
<dbReference type="Proteomes" id="UP000064201">
    <property type="component" value="Chromosome"/>
</dbReference>